<keyword evidence="1" id="KW-1133">Transmembrane helix</keyword>
<keyword evidence="1" id="KW-0472">Membrane</keyword>
<protein>
    <submittedName>
        <fullName evidence="2">DUF983 domain-containing protein</fullName>
    </submittedName>
</protein>
<evidence type="ECO:0000313" key="3">
    <source>
        <dbReference type="Proteomes" id="UP001065265"/>
    </source>
</evidence>
<evidence type="ECO:0000313" key="2">
    <source>
        <dbReference type="EMBL" id="UVI38468.1"/>
    </source>
</evidence>
<gene>
    <name evidence="2" type="ORF">L1F33_09365</name>
</gene>
<dbReference type="Proteomes" id="UP001065265">
    <property type="component" value="Chromosome"/>
</dbReference>
<accession>A0ABY5SV88</accession>
<keyword evidence="3" id="KW-1185">Reference proteome</keyword>
<keyword evidence="1" id="KW-0812">Transmembrane</keyword>
<dbReference type="EMBL" id="CP092471">
    <property type="protein sequence ID" value="UVI38468.1"/>
    <property type="molecule type" value="Genomic_DNA"/>
</dbReference>
<sequence length="126" mass="13558">MTKSGLPGSEGRPSLAEAALFGCCPRCRERTLFVGVVAVPDRCRSCGLDFTAAQAGGRLPLLLTVIVAVLLIVLALWLDEAVRPPLYIHALVWLPLTIVGVLSAIRFSRALSLMHAVRKAKPEDRA</sequence>
<reference evidence="2" key="1">
    <citation type="submission" date="2022-02" db="EMBL/GenBank/DDBJ databases">
        <title>Qipengyuania spongiae sp. nov., isolated from marine sponge.</title>
        <authorList>
            <person name="Li Z."/>
            <person name="Zhang M."/>
        </authorList>
    </citation>
    <scope>NUCLEOTIDE SEQUENCE</scope>
    <source>
        <strain evidence="2">PHS-Z21</strain>
    </source>
</reference>
<dbReference type="RefSeq" id="WP_265557635.1">
    <property type="nucleotide sequence ID" value="NZ_CP092471.1"/>
</dbReference>
<feature type="transmembrane region" description="Helical" evidence="1">
    <location>
        <begin position="84"/>
        <end position="105"/>
    </location>
</feature>
<feature type="transmembrane region" description="Helical" evidence="1">
    <location>
        <begin position="59"/>
        <end position="78"/>
    </location>
</feature>
<organism evidence="2 3">
    <name type="scientific">Qipengyuania spongiae</name>
    <dbReference type="NCBI Taxonomy" id="2909673"/>
    <lineage>
        <taxon>Bacteria</taxon>
        <taxon>Pseudomonadati</taxon>
        <taxon>Pseudomonadota</taxon>
        <taxon>Alphaproteobacteria</taxon>
        <taxon>Sphingomonadales</taxon>
        <taxon>Erythrobacteraceae</taxon>
        <taxon>Qipengyuania</taxon>
    </lineage>
</organism>
<dbReference type="Pfam" id="PF06170">
    <property type="entry name" value="DUF983"/>
    <property type="match status" value="1"/>
</dbReference>
<proteinExistence type="predicted"/>
<name>A0ABY5SV88_9SPHN</name>
<evidence type="ECO:0000256" key="1">
    <source>
        <dbReference type="SAM" id="Phobius"/>
    </source>
</evidence>
<dbReference type="InterPro" id="IPR009325">
    <property type="entry name" value="DUF983"/>
</dbReference>